<name>A0A8H7C951_AGABI</name>
<dbReference type="AlphaFoldDB" id="A0A8H7C951"/>
<feature type="transmembrane region" description="Helical" evidence="1">
    <location>
        <begin position="212"/>
        <end position="233"/>
    </location>
</feature>
<feature type="transmembrane region" description="Helical" evidence="1">
    <location>
        <begin position="245"/>
        <end position="263"/>
    </location>
</feature>
<feature type="chain" id="PRO_5034981327" evidence="2">
    <location>
        <begin position="26"/>
        <end position="325"/>
    </location>
</feature>
<dbReference type="EMBL" id="JABXXO010000009">
    <property type="protein sequence ID" value="KAF7770224.1"/>
    <property type="molecule type" value="Genomic_DNA"/>
</dbReference>
<keyword evidence="1" id="KW-1133">Transmembrane helix</keyword>
<reference evidence="3 4" key="1">
    <citation type="journal article" name="Sci. Rep.">
        <title>Telomere-to-telomere assembled and centromere annotated genomes of the two main subspecies of the button mushroom Agaricus bisporus reveal especially polymorphic chromosome ends.</title>
        <authorList>
            <person name="Sonnenberg A.S.M."/>
            <person name="Sedaghat-Telgerd N."/>
            <person name="Lavrijssen B."/>
            <person name="Ohm R.A."/>
            <person name="Hendrickx P.M."/>
            <person name="Scholtmeijer K."/>
            <person name="Baars J.J.P."/>
            <person name="van Peer A."/>
        </authorList>
    </citation>
    <scope>NUCLEOTIDE SEQUENCE [LARGE SCALE GENOMIC DNA]</scope>
    <source>
        <strain evidence="3 4">H119_p4</strain>
    </source>
</reference>
<sequence>MSTSSLRSVATLLILLFFHIEGVFARGRGKGVGDTAGDASDTGSDLGLSGVFQAVFALTIVIAVLTLYQLGTSLKRFKSLQLPDGEPTLPYDVGILFRILLTFYTVMFILNQALYATFIASFGRRFFLPEGFQIGMVFTGQFSTVLFYATPLSIIAYRQRIQLNPSQNLFNLKTFLDGLLLAIILILGVAQDGLAATATFRKDFIALSDLGVAYNVFAFLASLNVAISSFMARIRLSRAGVQDKIINISAFAVSPTVLAGGIFNIIDLGIRRNAGPFFNSDGLFIAYIVIGGIVSIATIAWCLRMGAPPKPIKSDDKGVAVEKKV</sequence>
<feature type="transmembrane region" description="Helical" evidence="1">
    <location>
        <begin position="89"/>
        <end position="114"/>
    </location>
</feature>
<protein>
    <submittedName>
        <fullName evidence="3">Uncharacterized protein</fullName>
    </submittedName>
</protein>
<evidence type="ECO:0000256" key="2">
    <source>
        <dbReference type="SAM" id="SignalP"/>
    </source>
</evidence>
<feature type="transmembrane region" description="Helical" evidence="1">
    <location>
        <begin position="49"/>
        <end position="68"/>
    </location>
</feature>
<organism evidence="3 4">
    <name type="scientific">Agaricus bisporus var. burnettii</name>
    <dbReference type="NCBI Taxonomy" id="192524"/>
    <lineage>
        <taxon>Eukaryota</taxon>
        <taxon>Fungi</taxon>
        <taxon>Dikarya</taxon>
        <taxon>Basidiomycota</taxon>
        <taxon>Agaricomycotina</taxon>
        <taxon>Agaricomycetes</taxon>
        <taxon>Agaricomycetidae</taxon>
        <taxon>Agaricales</taxon>
        <taxon>Agaricineae</taxon>
        <taxon>Agaricaceae</taxon>
        <taxon>Agaricus</taxon>
    </lineage>
</organism>
<dbReference type="Proteomes" id="UP000629468">
    <property type="component" value="Unassembled WGS sequence"/>
</dbReference>
<keyword evidence="1" id="KW-0812">Transmembrane</keyword>
<proteinExistence type="predicted"/>
<gene>
    <name evidence="3" type="ORF">Agabi119p4_6198</name>
</gene>
<keyword evidence="1" id="KW-0472">Membrane</keyword>
<accession>A0A8H7C951</accession>
<feature type="transmembrane region" description="Helical" evidence="1">
    <location>
        <begin position="283"/>
        <end position="303"/>
    </location>
</feature>
<evidence type="ECO:0000256" key="1">
    <source>
        <dbReference type="SAM" id="Phobius"/>
    </source>
</evidence>
<comment type="caution">
    <text evidence="3">The sequence shown here is derived from an EMBL/GenBank/DDBJ whole genome shotgun (WGS) entry which is preliminary data.</text>
</comment>
<keyword evidence="2" id="KW-0732">Signal</keyword>
<evidence type="ECO:0000313" key="3">
    <source>
        <dbReference type="EMBL" id="KAF7770224.1"/>
    </source>
</evidence>
<feature type="transmembrane region" description="Helical" evidence="1">
    <location>
        <begin position="134"/>
        <end position="157"/>
    </location>
</feature>
<feature type="transmembrane region" description="Helical" evidence="1">
    <location>
        <begin position="178"/>
        <end position="200"/>
    </location>
</feature>
<evidence type="ECO:0000313" key="4">
    <source>
        <dbReference type="Proteomes" id="UP000629468"/>
    </source>
</evidence>
<feature type="signal peptide" evidence="2">
    <location>
        <begin position="1"/>
        <end position="25"/>
    </location>
</feature>